<dbReference type="Proteomes" id="UP001195769">
    <property type="component" value="Unassembled WGS sequence"/>
</dbReference>
<reference evidence="1" key="1">
    <citation type="journal article" date="2020" name="New Phytol.">
        <title>Comparative genomics reveals dynamic genome evolution in host specialist ectomycorrhizal fungi.</title>
        <authorList>
            <person name="Lofgren L.A."/>
            <person name="Nguyen N.H."/>
            <person name="Vilgalys R."/>
            <person name="Ruytinx J."/>
            <person name="Liao H.L."/>
            <person name="Branco S."/>
            <person name="Kuo A."/>
            <person name="LaButti K."/>
            <person name="Lipzen A."/>
            <person name="Andreopoulos W."/>
            <person name="Pangilinan J."/>
            <person name="Riley R."/>
            <person name="Hundley H."/>
            <person name="Na H."/>
            <person name="Barry K."/>
            <person name="Grigoriev I.V."/>
            <person name="Stajich J.E."/>
            <person name="Kennedy P.G."/>
        </authorList>
    </citation>
    <scope>NUCLEOTIDE SEQUENCE</scope>
    <source>
        <strain evidence="1">FC203</strain>
    </source>
</reference>
<evidence type="ECO:0000313" key="1">
    <source>
        <dbReference type="EMBL" id="KAG1903225.1"/>
    </source>
</evidence>
<dbReference type="GeneID" id="64660904"/>
<comment type="caution">
    <text evidence="1">The sequence shown here is derived from an EMBL/GenBank/DDBJ whole genome shotgun (WGS) entry which is preliminary data.</text>
</comment>
<dbReference type="AlphaFoldDB" id="A0AAD4HML5"/>
<protein>
    <submittedName>
        <fullName evidence="1">Uncharacterized protein</fullName>
    </submittedName>
</protein>
<accession>A0AAD4HML5</accession>
<name>A0AAD4HML5_9AGAM</name>
<keyword evidence="2" id="KW-1185">Reference proteome</keyword>
<proteinExistence type="predicted"/>
<organism evidence="1 2">
    <name type="scientific">Suillus fuscotomentosus</name>
    <dbReference type="NCBI Taxonomy" id="1912939"/>
    <lineage>
        <taxon>Eukaryota</taxon>
        <taxon>Fungi</taxon>
        <taxon>Dikarya</taxon>
        <taxon>Basidiomycota</taxon>
        <taxon>Agaricomycotina</taxon>
        <taxon>Agaricomycetes</taxon>
        <taxon>Agaricomycetidae</taxon>
        <taxon>Boletales</taxon>
        <taxon>Suillineae</taxon>
        <taxon>Suillaceae</taxon>
        <taxon>Suillus</taxon>
    </lineage>
</organism>
<sequence>MLTVSVNVHTQADTAQCSVLTMLMKVDMLDAMALTSAGHLVEEHTVTDSRWTDNVRNVASSSLDYIRHDTVPRAFTRDPTNPPHPPSS</sequence>
<dbReference type="RefSeq" id="XP_041228800.1">
    <property type="nucleotide sequence ID" value="XM_041366606.1"/>
</dbReference>
<gene>
    <name evidence="1" type="ORF">F5891DRAFT_1185874</name>
</gene>
<evidence type="ECO:0000313" key="2">
    <source>
        <dbReference type="Proteomes" id="UP001195769"/>
    </source>
</evidence>
<dbReference type="EMBL" id="JABBWK010000014">
    <property type="protein sequence ID" value="KAG1903225.1"/>
    <property type="molecule type" value="Genomic_DNA"/>
</dbReference>